<protein>
    <submittedName>
        <fullName evidence="1">Uncharacterized protein</fullName>
    </submittedName>
</protein>
<evidence type="ECO:0000313" key="2">
    <source>
        <dbReference type="Proteomes" id="UP001059663"/>
    </source>
</evidence>
<sequence length="138" mass="14180">MKTAQWSAPPAVTGGQTGRGRAHALVLGVGVDGREDPLVGRDQLPGDVVGGQLVARGELPHRLDDDAAGDLARSVATHPVGDHEDPTLGERGVLVEGAHPTGVGRGAHPQHQSRQLVVAGHGAHAVARIVRSTCWTSA</sequence>
<name>A0AC61U453_9MICO</name>
<gene>
    <name evidence="1" type="ORF">LP422_21565</name>
</gene>
<evidence type="ECO:0000313" key="1">
    <source>
        <dbReference type="EMBL" id="UUZ44830.1"/>
    </source>
</evidence>
<organism evidence="1 2">
    <name type="scientific">Janibacter limosus</name>
    <dbReference type="NCBI Taxonomy" id="53458"/>
    <lineage>
        <taxon>Bacteria</taxon>
        <taxon>Bacillati</taxon>
        <taxon>Actinomycetota</taxon>
        <taxon>Actinomycetes</taxon>
        <taxon>Micrococcales</taxon>
        <taxon>Intrasporangiaceae</taxon>
        <taxon>Janibacter</taxon>
    </lineage>
</organism>
<dbReference type="EMBL" id="CP087977">
    <property type="protein sequence ID" value="UUZ44830.1"/>
    <property type="molecule type" value="Genomic_DNA"/>
</dbReference>
<proteinExistence type="predicted"/>
<dbReference type="Proteomes" id="UP001059663">
    <property type="component" value="Chromosome"/>
</dbReference>
<reference evidence="1" key="1">
    <citation type="submission" date="2021-11" db="EMBL/GenBank/DDBJ databases">
        <title>Study of the species diversity of bacterial strains isolated from a unique natural object - Shulgan-Tash cave (Bashkiria).</title>
        <authorList>
            <person name="Sazanova A.L."/>
            <person name="Chirak E.R."/>
            <person name="Safronova V.I."/>
        </authorList>
    </citation>
    <scope>NUCLEOTIDE SEQUENCE</scope>
    <source>
        <strain evidence="1">P1</strain>
    </source>
</reference>
<accession>A0AC61U453</accession>